<reference evidence="1" key="1">
    <citation type="submission" date="2017-10" db="EMBL/GenBank/DDBJ databases">
        <title>Massilia psychrophilum sp. nov., a novel purple-pigmented bacterium isolated from Tianshan glacier, Xinjiang Municipality, China.</title>
        <authorList>
            <person name="Wang H."/>
        </authorList>
    </citation>
    <scope>NUCLEOTIDE SEQUENCE [LARGE SCALE GENOMIC DNA]</scope>
    <source>
        <strain evidence="1">B2</strain>
    </source>
</reference>
<dbReference type="OrthoDB" id="119238at2"/>
<gene>
    <name evidence="1" type="ORF">CR152_15570</name>
</gene>
<proteinExistence type="predicted"/>
<protein>
    <submittedName>
        <fullName evidence="1">Uncharacterized protein</fullName>
    </submittedName>
</protein>
<dbReference type="AlphaFoldDB" id="A0A2D2DLC6"/>
<evidence type="ECO:0000313" key="2">
    <source>
        <dbReference type="Proteomes" id="UP000229897"/>
    </source>
</evidence>
<keyword evidence="2" id="KW-1185">Reference proteome</keyword>
<dbReference type="RefSeq" id="WP_099875840.1">
    <property type="nucleotide sequence ID" value="NZ_CP024608.1"/>
</dbReference>
<sequence length="323" mass="36377">MNEKLKEILDGLAKSARRPIARAMDEAGEFAAYEPNNEALKEADPEFVLQEMGDWFLSRYCDPSHWKYGEADGSYDWIWGGPFEPGAQLRGRFAGIVGDDLIEDLAGALRRGGGEEWAPLDRVEAFGELYDVEAESPDDPLALLKDRLAQSLRLLAMQGDPASVRLLSNLVYGSAISTFEAFLWETVAYWAAHDENVLRGLVTKLPGLRDRPMMLGQIFDEQDRLRATVRTYLSGMVWHRWDKVAPLFLHGFGFRPPSFRPFYEATAKRHHIVHRSSHDLEGEPIAISTADCIALAGLVDQCAQEIHTLIREHVGSRSFRDSF</sequence>
<evidence type="ECO:0000313" key="1">
    <source>
        <dbReference type="EMBL" id="ATQ75786.1"/>
    </source>
</evidence>
<dbReference type="KEGG" id="mass:CR152_15570"/>
<organism evidence="1 2">
    <name type="scientific">Massilia violaceinigra</name>
    <dbReference type="NCBI Taxonomy" id="2045208"/>
    <lineage>
        <taxon>Bacteria</taxon>
        <taxon>Pseudomonadati</taxon>
        <taxon>Pseudomonadota</taxon>
        <taxon>Betaproteobacteria</taxon>
        <taxon>Burkholderiales</taxon>
        <taxon>Oxalobacteraceae</taxon>
        <taxon>Telluria group</taxon>
        <taxon>Massilia</taxon>
    </lineage>
</organism>
<accession>A0A2D2DLC6</accession>
<dbReference type="EMBL" id="CP024608">
    <property type="protein sequence ID" value="ATQ75786.1"/>
    <property type="molecule type" value="Genomic_DNA"/>
</dbReference>
<dbReference type="Proteomes" id="UP000229897">
    <property type="component" value="Chromosome"/>
</dbReference>
<name>A0A2D2DLC6_9BURK</name>